<reference evidence="2" key="1">
    <citation type="submission" date="2021-07" db="EMBL/GenBank/DDBJ databases">
        <title>Genome Resource of American Ginseng Black Spot Pathogen Alternaria panax.</title>
        <authorList>
            <person name="Qiu C."/>
            <person name="Wang W."/>
            <person name="Liu Z."/>
        </authorList>
    </citation>
    <scope>NUCLEOTIDE SEQUENCE</scope>
    <source>
        <strain evidence="2">BNCC115425</strain>
    </source>
</reference>
<dbReference type="SUPFAM" id="SSF53098">
    <property type="entry name" value="Ribonuclease H-like"/>
    <property type="match status" value="1"/>
</dbReference>
<evidence type="ECO:0000259" key="1">
    <source>
        <dbReference type="Pfam" id="PF21762"/>
    </source>
</evidence>
<accession>A0AAD4FD06</accession>
<dbReference type="InterPro" id="IPR036397">
    <property type="entry name" value="RNaseH_sf"/>
</dbReference>
<dbReference type="AlphaFoldDB" id="A0AAD4FD06"/>
<evidence type="ECO:0000313" key="2">
    <source>
        <dbReference type="EMBL" id="KAG9187577.1"/>
    </source>
</evidence>
<proteinExistence type="predicted"/>
<dbReference type="InterPro" id="IPR048519">
    <property type="entry name" value="Gfd2/YDR514C-like_C"/>
</dbReference>
<gene>
    <name evidence="2" type="ORF">G6011_05448</name>
</gene>
<dbReference type="PANTHER" id="PTHR28083:SF1">
    <property type="entry name" value="GOOD FOR FULL DBP5 ACTIVITY PROTEIN 2"/>
    <property type="match status" value="1"/>
</dbReference>
<name>A0AAD4FD06_9PLEO</name>
<dbReference type="Proteomes" id="UP001199106">
    <property type="component" value="Unassembled WGS sequence"/>
</dbReference>
<dbReference type="PANTHER" id="PTHR28083">
    <property type="entry name" value="GOOD FOR FULL DBP5 ACTIVITY PROTEIN 2"/>
    <property type="match status" value="1"/>
</dbReference>
<dbReference type="InterPro" id="IPR040151">
    <property type="entry name" value="Gfd2/YDR514C-like"/>
</dbReference>
<organism evidence="2 3">
    <name type="scientific">Alternaria panax</name>
    <dbReference type="NCBI Taxonomy" id="48097"/>
    <lineage>
        <taxon>Eukaryota</taxon>
        <taxon>Fungi</taxon>
        <taxon>Dikarya</taxon>
        <taxon>Ascomycota</taxon>
        <taxon>Pezizomycotina</taxon>
        <taxon>Dothideomycetes</taxon>
        <taxon>Pleosporomycetidae</taxon>
        <taxon>Pleosporales</taxon>
        <taxon>Pleosporineae</taxon>
        <taxon>Pleosporaceae</taxon>
        <taxon>Alternaria</taxon>
        <taxon>Alternaria sect. Panax</taxon>
    </lineage>
</organism>
<comment type="caution">
    <text evidence="2">The sequence shown here is derived from an EMBL/GenBank/DDBJ whole genome shotgun (WGS) entry which is preliminary data.</text>
</comment>
<dbReference type="Gene3D" id="3.30.420.10">
    <property type="entry name" value="Ribonuclease H-like superfamily/Ribonuclease H"/>
    <property type="match status" value="1"/>
</dbReference>
<dbReference type="InterPro" id="IPR012337">
    <property type="entry name" value="RNaseH-like_sf"/>
</dbReference>
<evidence type="ECO:0000313" key="3">
    <source>
        <dbReference type="Proteomes" id="UP001199106"/>
    </source>
</evidence>
<dbReference type="GO" id="GO:0005634">
    <property type="term" value="C:nucleus"/>
    <property type="evidence" value="ECO:0007669"/>
    <property type="project" value="TreeGrafter"/>
</dbReference>
<dbReference type="EMBL" id="JAANER010000007">
    <property type="protein sequence ID" value="KAG9187577.1"/>
    <property type="molecule type" value="Genomic_DNA"/>
</dbReference>
<sequence length="342" mass="37659">MSFTSSSHVYAAFLYYVTDPSLFHDLKSTAWYFRVSQIPIVLSATQPLDRTLAIIHPASQYTQFGPSVSTFCVIRSKEFSTAGKMSGSQAYYMISNASLEQELQSKSAFEILGHFLGVPVATKCSRLDYAAVVCIDAEWWMKEPKPTTELGIAELMEKSMHPAVHAENFLSGIQVAHARVIEYAHLKNNFPGAGDPENFHFGKTKFVTLEEAKQVLIRTFAQQNEDASEIDLQPIIVVGHAVENDFDHLQDAFGVDLRSYGSIVKVVDTQVMAQELDIQGPRGPAIGLKDLLAHFNVEIPDLHTAGNDAAATVMAAVLLTLKRYIYPNVSGPPPAVIQGRNI</sequence>
<keyword evidence="3" id="KW-1185">Reference proteome</keyword>
<feature type="domain" description="Gfd2/YDR514C-like C-terminal" evidence="1">
    <location>
        <begin position="132"/>
        <end position="317"/>
    </location>
</feature>
<dbReference type="GO" id="GO:0003676">
    <property type="term" value="F:nucleic acid binding"/>
    <property type="evidence" value="ECO:0007669"/>
    <property type="project" value="InterPro"/>
</dbReference>
<dbReference type="Pfam" id="PF21762">
    <property type="entry name" value="DEDDh_C"/>
    <property type="match status" value="1"/>
</dbReference>
<protein>
    <recommendedName>
        <fullName evidence="1">Gfd2/YDR514C-like C-terminal domain-containing protein</fullName>
    </recommendedName>
</protein>